<evidence type="ECO:0000313" key="12">
    <source>
        <dbReference type="Proteomes" id="UP000272117"/>
    </source>
</evidence>
<dbReference type="SMART" id="SM00387">
    <property type="entry name" value="HATPase_c"/>
    <property type="match status" value="1"/>
</dbReference>
<evidence type="ECO:0000256" key="2">
    <source>
        <dbReference type="ARBA" id="ARBA00012438"/>
    </source>
</evidence>
<dbReference type="Gene3D" id="3.30.565.10">
    <property type="entry name" value="Histidine kinase-like ATPase, C-terminal domain"/>
    <property type="match status" value="1"/>
</dbReference>
<dbReference type="GO" id="GO:0000155">
    <property type="term" value="F:phosphorelay sensor kinase activity"/>
    <property type="evidence" value="ECO:0007669"/>
    <property type="project" value="InterPro"/>
</dbReference>
<dbReference type="Gene3D" id="1.10.287.130">
    <property type="match status" value="1"/>
</dbReference>
<evidence type="ECO:0000256" key="5">
    <source>
        <dbReference type="ARBA" id="ARBA00022777"/>
    </source>
</evidence>
<evidence type="ECO:0000256" key="4">
    <source>
        <dbReference type="ARBA" id="ARBA00022679"/>
    </source>
</evidence>
<dbReference type="Proteomes" id="UP000272117">
    <property type="component" value="Unassembled WGS sequence"/>
</dbReference>
<evidence type="ECO:0000256" key="6">
    <source>
        <dbReference type="SAM" id="Coils"/>
    </source>
</evidence>
<keyword evidence="4" id="KW-0808">Transferase</keyword>
<feature type="coiled-coil region" evidence="6">
    <location>
        <begin position="49"/>
        <end position="83"/>
    </location>
</feature>
<dbReference type="SMART" id="SM00065">
    <property type="entry name" value="GAF"/>
    <property type="match status" value="1"/>
</dbReference>
<dbReference type="SUPFAM" id="SSF55781">
    <property type="entry name" value="GAF domain-like"/>
    <property type="match status" value="1"/>
</dbReference>
<dbReference type="Pfam" id="PF13185">
    <property type="entry name" value="GAF_2"/>
    <property type="match status" value="1"/>
</dbReference>
<reference evidence="11 12" key="1">
    <citation type="submission" date="2018-11" db="EMBL/GenBank/DDBJ databases">
        <title>Rufibacter latericius sp. nov., isolated from water in Baiyang Lake.</title>
        <authorList>
            <person name="Yang Y."/>
        </authorList>
    </citation>
    <scope>NUCLEOTIDE SEQUENCE [LARGE SCALE GENOMIC DNA]</scope>
    <source>
        <strain evidence="11 12">R-22-1c-1</strain>
    </source>
</reference>
<feature type="domain" description="PAC" evidence="10">
    <location>
        <begin position="348"/>
        <end position="400"/>
    </location>
</feature>
<dbReference type="AlphaFoldDB" id="A0A3M9MT23"/>
<dbReference type="InterPro" id="IPR000014">
    <property type="entry name" value="PAS"/>
</dbReference>
<gene>
    <name evidence="11" type="ORF">EFB08_08465</name>
</gene>
<feature type="domain" description="PAS" evidence="9">
    <location>
        <begin position="264"/>
        <end position="343"/>
    </location>
</feature>
<accession>A0A3M9MT23</accession>
<feature type="domain" description="PAS" evidence="9">
    <location>
        <begin position="520"/>
        <end position="600"/>
    </location>
</feature>
<evidence type="ECO:0000256" key="1">
    <source>
        <dbReference type="ARBA" id="ARBA00000085"/>
    </source>
</evidence>
<sequence>MVMEDKTQEESASLQHEAAPEQSEAERPLIVDQAPVLKHPHLPEAPKEGTAYQAQLEALQKELQETRQELEIAKDRARQAASTQINTSLLQEVSEYKRVMELERLGKKVLERNTLPGSTLESTVSFYLQEIEKLHKGMFCSCMRLEGDKLYPIAAPSLPESFRDGLRGIRIGENAGSCGTAAYLGQKIIATDIRTDPRWKDHYAFLLTYGLEACWSFPLIGPNQKVLGTMAVYYQEAKAPTSAEEETLESIRNLLQLILENKLSENELRQSNERYYYATLATNDAIWDLDILNSRINWGTGFEKLFGYRIKEFGPEYDFWAAQVHPDDLERVNNSIDEFIRKADKEHWREEYRFRKANGEYAYVIDQGTLLRDENGKPVRLVGAMLDATEQKQTEEKLRMLSVVARETINGVLIMNPELRIQWMNASFTRMMGYSLEEMANHTPGTFLNGPETDPATLDFIDSQLGAQQPLECEIIQYSKAREKHWIKLQVQPLLNEAGKVESIFALLTDITQQKAEEQQLRLLESVITNAQDAIIISEVSLSVPQKLKAIFFNKAFFQMTGYTQEEVLGKDPAFLNGPDTNPQALQEVIERMQAGLSSEAELESYRKDGSPFWTQLLLIPMFNRKQKLTHWISILRDITNRKHYEQEREVLISELTQNNADLKQFTFITSHNLRAPLANLTGIANLIDADAIPEGRNKVLIQKFKESTVQLNTIIDDLLEVLVIKDNPHTNKEEVNLAEAFEKVVVSVDSLLDKSDIHLTTDFSQVPQVYYNAGYLHSILLNLLTNAVKYRSPDRPLRIEVRAEKADGREKLYFSDNGLGIDLKRYGERIFGLYQRFHHHKDSKGMGLYIAHSQAKAMGGSLSVTSEVNVGTTFILEF</sequence>
<dbReference type="PROSITE" id="PS50109">
    <property type="entry name" value="HIS_KIN"/>
    <property type="match status" value="1"/>
</dbReference>
<dbReference type="PROSITE" id="PS50112">
    <property type="entry name" value="PAS"/>
    <property type="match status" value="3"/>
</dbReference>
<evidence type="ECO:0000259" key="8">
    <source>
        <dbReference type="PROSITE" id="PS50109"/>
    </source>
</evidence>
<dbReference type="InterPro" id="IPR013655">
    <property type="entry name" value="PAS_fold_3"/>
</dbReference>
<feature type="domain" description="Histidine kinase" evidence="8">
    <location>
        <begin position="669"/>
        <end position="879"/>
    </location>
</feature>
<dbReference type="InterPro" id="IPR000700">
    <property type="entry name" value="PAS-assoc_C"/>
</dbReference>
<feature type="domain" description="PAC" evidence="10">
    <location>
        <begin position="469"/>
        <end position="523"/>
    </location>
</feature>
<dbReference type="InterPro" id="IPR052162">
    <property type="entry name" value="Sensor_kinase/Photoreceptor"/>
</dbReference>
<dbReference type="EC" id="2.7.13.3" evidence="2"/>
<dbReference type="InterPro" id="IPR029016">
    <property type="entry name" value="GAF-like_dom_sf"/>
</dbReference>
<keyword evidence="5" id="KW-0418">Kinase</keyword>
<dbReference type="Pfam" id="PF02518">
    <property type="entry name" value="HATPase_c"/>
    <property type="match status" value="1"/>
</dbReference>
<evidence type="ECO:0000256" key="3">
    <source>
        <dbReference type="ARBA" id="ARBA00022553"/>
    </source>
</evidence>
<dbReference type="PANTHER" id="PTHR43304:SF1">
    <property type="entry name" value="PAC DOMAIN-CONTAINING PROTEIN"/>
    <property type="match status" value="1"/>
</dbReference>
<feature type="domain" description="PAC" evidence="10">
    <location>
        <begin position="599"/>
        <end position="651"/>
    </location>
</feature>
<feature type="domain" description="PAS" evidence="9">
    <location>
        <begin position="397"/>
        <end position="468"/>
    </location>
</feature>
<dbReference type="SMART" id="SM00086">
    <property type="entry name" value="PAC"/>
    <property type="match status" value="3"/>
</dbReference>
<dbReference type="SUPFAM" id="SSF55874">
    <property type="entry name" value="ATPase domain of HSP90 chaperone/DNA topoisomerase II/histidine kinase"/>
    <property type="match status" value="1"/>
</dbReference>
<keyword evidence="6" id="KW-0175">Coiled coil</keyword>
<keyword evidence="12" id="KW-1185">Reference proteome</keyword>
<feature type="region of interest" description="Disordered" evidence="7">
    <location>
        <begin position="1"/>
        <end position="45"/>
    </location>
</feature>
<evidence type="ECO:0000259" key="9">
    <source>
        <dbReference type="PROSITE" id="PS50112"/>
    </source>
</evidence>
<dbReference type="PANTHER" id="PTHR43304">
    <property type="entry name" value="PHYTOCHROME-LIKE PROTEIN CPH1"/>
    <property type="match status" value="1"/>
</dbReference>
<proteinExistence type="predicted"/>
<dbReference type="NCBIfam" id="TIGR00229">
    <property type="entry name" value="sensory_box"/>
    <property type="match status" value="3"/>
</dbReference>
<comment type="caution">
    <text evidence="11">The sequence shown here is derived from an EMBL/GenBank/DDBJ whole genome shotgun (WGS) entry which is preliminary data.</text>
</comment>
<dbReference type="CDD" id="cd00082">
    <property type="entry name" value="HisKA"/>
    <property type="match status" value="1"/>
</dbReference>
<dbReference type="Gene3D" id="3.30.450.40">
    <property type="match status" value="1"/>
</dbReference>
<dbReference type="EMBL" id="RJJD01000004">
    <property type="protein sequence ID" value="RNI28662.1"/>
    <property type="molecule type" value="Genomic_DNA"/>
</dbReference>
<dbReference type="PROSITE" id="PS50113">
    <property type="entry name" value="PAC"/>
    <property type="match status" value="3"/>
</dbReference>
<dbReference type="InterPro" id="IPR036890">
    <property type="entry name" value="HATPase_C_sf"/>
</dbReference>
<dbReference type="InterPro" id="IPR003661">
    <property type="entry name" value="HisK_dim/P_dom"/>
</dbReference>
<evidence type="ECO:0000313" key="11">
    <source>
        <dbReference type="EMBL" id="RNI28662.1"/>
    </source>
</evidence>
<evidence type="ECO:0000259" key="10">
    <source>
        <dbReference type="PROSITE" id="PS50113"/>
    </source>
</evidence>
<dbReference type="SUPFAM" id="SSF47384">
    <property type="entry name" value="Homodimeric domain of signal transducing histidine kinase"/>
    <property type="match status" value="1"/>
</dbReference>
<dbReference type="SUPFAM" id="SSF55785">
    <property type="entry name" value="PYP-like sensor domain (PAS domain)"/>
    <property type="match status" value="3"/>
</dbReference>
<dbReference type="InterPro" id="IPR005467">
    <property type="entry name" value="His_kinase_dom"/>
</dbReference>
<dbReference type="Gene3D" id="3.30.450.20">
    <property type="entry name" value="PAS domain"/>
    <property type="match status" value="3"/>
</dbReference>
<dbReference type="InterPro" id="IPR003018">
    <property type="entry name" value="GAF"/>
</dbReference>
<name>A0A3M9MT23_9BACT</name>
<keyword evidence="3" id="KW-0597">Phosphoprotein</keyword>
<dbReference type="InterPro" id="IPR036097">
    <property type="entry name" value="HisK_dim/P_sf"/>
</dbReference>
<dbReference type="OrthoDB" id="5522855at2"/>
<dbReference type="Pfam" id="PF13426">
    <property type="entry name" value="PAS_9"/>
    <property type="match status" value="2"/>
</dbReference>
<dbReference type="InterPro" id="IPR003594">
    <property type="entry name" value="HATPase_dom"/>
</dbReference>
<dbReference type="CDD" id="cd00130">
    <property type="entry name" value="PAS"/>
    <property type="match status" value="2"/>
</dbReference>
<evidence type="ECO:0000256" key="7">
    <source>
        <dbReference type="SAM" id="MobiDB-lite"/>
    </source>
</evidence>
<protein>
    <recommendedName>
        <fullName evidence="2">histidine kinase</fullName>
        <ecNumber evidence="2">2.7.13.3</ecNumber>
    </recommendedName>
</protein>
<dbReference type="SMART" id="SM00091">
    <property type="entry name" value="PAS"/>
    <property type="match status" value="3"/>
</dbReference>
<comment type="catalytic activity">
    <reaction evidence="1">
        <text>ATP + protein L-histidine = ADP + protein N-phospho-L-histidine.</text>
        <dbReference type="EC" id="2.7.13.3"/>
    </reaction>
</comment>
<organism evidence="11 12">
    <name type="scientific">Rufibacter latericius</name>
    <dbReference type="NCBI Taxonomy" id="2487040"/>
    <lineage>
        <taxon>Bacteria</taxon>
        <taxon>Pseudomonadati</taxon>
        <taxon>Bacteroidota</taxon>
        <taxon>Cytophagia</taxon>
        <taxon>Cytophagales</taxon>
        <taxon>Hymenobacteraceae</taxon>
        <taxon>Rufibacter</taxon>
    </lineage>
</organism>
<dbReference type="InterPro" id="IPR035965">
    <property type="entry name" value="PAS-like_dom_sf"/>
</dbReference>
<dbReference type="InterPro" id="IPR001610">
    <property type="entry name" value="PAC"/>
</dbReference>
<dbReference type="Pfam" id="PF08447">
    <property type="entry name" value="PAS_3"/>
    <property type="match status" value="1"/>
</dbReference>